<gene>
    <name evidence="2" type="ORF">DXA38_00215</name>
</gene>
<dbReference type="EMBL" id="QVEV01000001">
    <property type="protein sequence ID" value="RGC18946.1"/>
    <property type="molecule type" value="Genomic_DNA"/>
</dbReference>
<feature type="transmembrane region" description="Helical" evidence="1">
    <location>
        <begin position="470"/>
        <end position="487"/>
    </location>
</feature>
<reference evidence="2 3" key="1">
    <citation type="submission" date="2018-08" db="EMBL/GenBank/DDBJ databases">
        <title>A genome reference for cultivated species of the human gut microbiota.</title>
        <authorList>
            <person name="Zou Y."/>
            <person name="Xue W."/>
            <person name="Luo G."/>
        </authorList>
    </citation>
    <scope>NUCLEOTIDE SEQUENCE [LARGE SCALE GENOMIC DNA]</scope>
    <source>
        <strain evidence="2 3">OF01-2LB</strain>
    </source>
</reference>
<comment type="caution">
    <text evidence="2">The sequence shown here is derived from an EMBL/GenBank/DDBJ whole genome shotgun (WGS) entry which is preliminary data.</text>
</comment>
<feature type="transmembrane region" description="Helical" evidence="1">
    <location>
        <begin position="168"/>
        <end position="186"/>
    </location>
</feature>
<feature type="transmembrane region" description="Helical" evidence="1">
    <location>
        <begin position="431"/>
        <end position="450"/>
    </location>
</feature>
<keyword evidence="1" id="KW-1133">Transmembrane helix</keyword>
<evidence type="ECO:0000256" key="1">
    <source>
        <dbReference type="SAM" id="Phobius"/>
    </source>
</evidence>
<feature type="transmembrane region" description="Helical" evidence="1">
    <location>
        <begin position="192"/>
        <end position="214"/>
    </location>
</feature>
<sequence>MYDPIVAYVRQHITVTKNEQAASVLLLLAALCTAMSAFFVVTCFSWFLADLQYIAEEHTTSYLSTLLMYGICALSSLVSIVILIQHYLIQWHKHTALIQRSLYWGILFLTMIPGYMTLIYIAASDAIMDICLFVLLACIPCYIGCHCLLMKRITSESYQPADFLQKRLLRALGGFVLSLFFLQLLLPSSLQPLLYAVLLAVPAFTLTCMGCRFLTAYRLFYRRKEEFVEFEHMVYDEDAFADDAENKERLTIQNTAAAVHAAEILEEFGFDHKAALDAILANRSISTFSTGRYQSPEQLHILLQRLKFEGIPFQVERFNKGSWEPYTEKDYASILPANIHRRRIVQEAAAQHRRLSDFSIPGLIICMLFPANLYRPINWMSKNSMVITYHAFTYFNIQTLLHMLFVTVVLLFVICSSSLQAEIAQLTQQKISTLWLISGLFFLIELFHFPVYMRKLEKAIRESAHKTHNYFVYAFLLYLISTLIKMIRRGFLIALCQLLILIVSVEAARVLLLCLRFLKYRKLEQSQLLEQYEYEVIESAKEV</sequence>
<keyword evidence="1" id="KW-0812">Transmembrane</keyword>
<organism evidence="2 3">
    <name type="scientific">Clostridium innocuum</name>
    <dbReference type="NCBI Taxonomy" id="1522"/>
    <lineage>
        <taxon>Bacteria</taxon>
        <taxon>Bacillati</taxon>
        <taxon>Bacillota</taxon>
        <taxon>Clostridia</taxon>
        <taxon>Eubacteriales</taxon>
        <taxon>Clostridiaceae</taxon>
        <taxon>Clostridium</taxon>
    </lineage>
</organism>
<feature type="transmembrane region" description="Helical" evidence="1">
    <location>
        <begin position="21"/>
        <end position="47"/>
    </location>
</feature>
<keyword evidence="1" id="KW-0472">Membrane</keyword>
<accession>A0A3E2W4U0</accession>
<feature type="transmembrane region" description="Helical" evidence="1">
    <location>
        <begin position="67"/>
        <end position="89"/>
    </location>
</feature>
<evidence type="ECO:0000313" key="3">
    <source>
        <dbReference type="Proteomes" id="UP000260025"/>
    </source>
</evidence>
<protein>
    <submittedName>
        <fullName evidence="2">Uncharacterized protein</fullName>
    </submittedName>
</protein>
<dbReference type="RefSeq" id="WP_117441435.1">
    <property type="nucleotide sequence ID" value="NZ_JAJFEN010000073.1"/>
</dbReference>
<feature type="transmembrane region" description="Helical" evidence="1">
    <location>
        <begin position="397"/>
        <end position="419"/>
    </location>
</feature>
<feature type="transmembrane region" description="Helical" evidence="1">
    <location>
        <begin position="101"/>
        <end position="121"/>
    </location>
</feature>
<feature type="transmembrane region" description="Helical" evidence="1">
    <location>
        <begin position="127"/>
        <end position="148"/>
    </location>
</feature>
<evidence type="ECO:0000313" key="2">
    <source>
        <dbReference type="EMBL" id="RGC18946.1"/>
    </source>
</evidence>
<name>A0A3E2W4U0_CLOIN</name>
<feature type="transmembrane region" description="Helical" evidence="1">
    <location>
        <begin position="494"/>
        <end position="518"/>
    </location>
</feature>
<proteinExistence type="predicted"/>
<feature type="transmembrane region" description="Helical" evidence="1">
    <location>
        <begin position="358"/>
        <end position="377"/>
    </location>
</feature>
<dbReference type="AlphaFoldDB" id="A0A3E2W4U0"/>
<dbReference type="OrthoDB" id="57088at2"/>
<dbReference type="Proteomes" id="UP000260025">
    <property type="component" value="Unassembled WGS sequence"/>
</dbReference>